<dbReference type="SMART" id="SM00257">
    <property type="entry name" value="LysM"/>
    <property type="match status" value="1"/>
</dbReference>
<dbReference type="PROSITE" id="PS51109">
    <property type="entry name" value="G5"/>
    <property type="match status" value="1"/>
</dbReference>
<dbReference type="InterPro" id="IPR036779">
    <property type="entry name" value="LysM_dom_sf"/>
</dbReference>
<dbReference type="InterPro" id="IPR018392">
    <property type="entry name" value="LysM"/>
</dbReference>
<evidence type="ECO:0000313" key="4">
    <source>
        <dbReference type="EMBL" id="QBP42899.1"/>
    </source>
</evidence>
<proteinExistence type="predicted"/>
<reference evidence="4 5" key="1">
    <citation type="submission" date="2019-03" db="EMBL/GenBank/DDBJ databases">
        <title>Complete genome sequence of Paenisporosarcina antarctica CGMCC 1.6503T.</title>
        <authorList>
            <person name="Rong J.-C."/>
            <person name="Chi N.-Y."/>
            <person name="Zhang Q.-F."/>
        </authorList>
    </citation>
    <scope>NUCLEOTIDE SEQUENCE [LARGE SCALE GENOMIC DNA]</scope>
    <source>
        <strain evidence="4 5">CGMCC 1.6503</strain>
    </source>
</reference>
<dbReference type="GO" id="GO:0004222">
    <property type="term" value="F:metalloendopeptidase activity"/>
    <property type="evidence" value="ECO:0007669"/>
    <property type="project" value="TreeGrafter"/>
</dbReference>
<evidence type="ECO:0000259" key="2">
    <source>
        <dbReference type="PROSITE" id="PS51109"/>
    </source>
</evidence>
<dbReference type="Pfam" id="PF01551">
    <property type="entry name" value="Peptidase_M23"/>
    <property type="match status" value="1"/>
</dbReference>
<dbReference type="OrthoDB" id="9805070at2"/>
<dbReference type="Pfam" id="PF07501">
    <property type="entry name" value="G5"/>
    <property type="match status" value="1"/>
</dbReference>
<evidence type="ECO:0000256" key="1">
    <source>
        <dbReference type="ARBA" id="ARBA00022729"/>
    </source>
</evidence>
<dbReference type="InterPro" id="IPR011055">
    <property type="entry name" value="Dup_hybrid_motif"/>
</dbReference>
<dbReference type="PROSITE" id="PS51782">
    <property type="entry name" value="LYSM"/>
    <property type="match status" value="1"/>
</dbReference>
<protein>
    <submittedName>
        <fullName evidence="4">M23 family metallopeptidase</fullName>
    </submittedName>
</protein>
<dbReference type="PANTHER" id="PTHR21666">
    <property type="entry name" value="PEPTIDASE-RELATED"/>
    <property type="match status" value="1"/>
</dbReference>
<name>A0A4P7A341_9BACL</name>
<dbReference type="Pfam" id="PF01476">
    <property type="entry name" value="LysM"/>
    <property type="match status" value="1"/>
</dbReference>
<dbReference type="Gene3D" id="3.10.350.10">
    <property type="entry name" value="LysM domain"/>
    <property type="match status" value="1"/>
</dbReference>
<keyword evidence="5" id="KW-1185">Reference proteome</keyword>
<feature type="domain" description="G5" evidence="2">
    <location>
        <begin position="282"/>
        <end position="363"/>
    </location>
</feature>
<dbReference type="KEGG" id="panc:E2636_17915"/>
<dbReference type="Gene3D" id="2.20.230.10">
    <property type="entry name" value="Resuscitation-promoting factor rpfb"/>
    <property type="match status" value="1"/>
</dbReference>
<gene>
    <name evidence="4" type="ORF">E2636_17915</name>
</gene>
<dbReference type="InterPro" id="IPR050570">
    <property type="entry name" value="Cell_wall_metabolism_enzyme"/>
</dbReference>
<evidence type="ECO:0000259" key="3">
    <source>
        <dbReference type="PROSITE" id="PS51782"/>
    </source>
</evidence>
<accession>A0A4P7A341</accession>
<evidence type="ECO:0000313" key="5">
    <source>
        <dbReference type="Proteomes" id="UP000294292"/>
    </source>
</evidence>
<dbReference type="PANTHER" id="PTHR21666:SF270">
    <property type="entry name" value="MUREIN HYDROLASE ACTIVATOR ENVC"/>
    <property type="match status" value="1"/>
</dbReference>
<dbReference type="Gene3D" id="2.70.70.10">
    <property type="entry name" value="Glucose Permease (Domain IIA)"/>
    <property type="match status" value="1"/>
</dbReference>
<dbReference type="InterPro" id="IPR016047">
    <property type="entry name" value="M23ase_b-sheet_dom"/>
</dbReference>
<dbReference type="AlphaFoldDB" id="A0A4P7A341"/>
<dbReference type="Proteomes" id="UP000294292">
    <property type="component" value="Chromosome"/>
</dbReference>
<dbReference type="SMART" id="SM01208">
    <property type="entry name" value="G5"/>
    <property type="match status" value="1"/>
</dbReference>
<dbReference type="EMBL" id="CP038015">
    <property type="protein sequence ID" value="QBP42899.1"/>
    <property type="molecule type" value="Genomic_DNA"/>
</dbReference>
<dbReference type="SUPFAM" id="SSF51261">
    <property type="entry name" value="Duplicated hybrid motif"/>
    <property type="match status" value="1"/>
</dbReference>
<keyword evidence="1" id="KW-0732">Signal</keyword>
<dbReference type="SUPFAM" id="SSF54106">
    <property type="entry name" value="LysM domain"/>
    <property type="match status" value="1"/>
</dbReference>
<dbReference type="InterPro" id="IPR011098">
    <property type="entry name" value="G5_dom"/>
</dbReference>
<dbReference type="RefSeq" id="WP_134211639.1">
    <property type="nucleotide sequence ID" value="NZ_CP038015.1"/>
</dbReference>
<organism evidence="4 5">
    <name type="scientific">Paenisporosarcina antarctica</name>
    <dbReference type="NCBI Taxonomy" id="417367"/>
    <lineage>
        <taxon>Bacteria</taxon>
        <taxon>Bacillati</taxon>
        <taxon>Bacillota</taxon>
        <taxon>Bacilli</taxon>
        <taxon>Bacillales</taxon>
        <taxon>Caryophanaceae</taxon>
        <taxon>Paenisporosarcina</taxon>
    </lineage>
</organism>
<sequence length="492" mass="54090">MNLKGNTGDRKKISFDHKPNHTTKAIKRAAILTMFASTITFNIGFAKDNESSLLQKVFHIYASEEYVGAVSDEQAVKELIDAKIEETSSQYEGLKLNDESNISVISEQVFNVQTNDTETLDKVNDLVTVAADAIELSVNDEIAVYVKDIEAYHEVVRKLKLQSVSEKELSELEARKDSIDSLPPLKTNETRIVDVLIKESISGVNQSTQPDSVMTVDQAVKHLQKGELEEKTYTVRAGDVISKIAADHKLTNEELTKLNDTIDDNSALQIGQELKVTAFKPLTNIEVVREKKETKTIEFKNQVKQSSAMLKGDSKVVQKGNKGAKEMTYKTVEKNGVQVSQSIQEEKIVKEVTTNIILKGTKVIPSRGSGKFSWPAQGGYISSEMGQRWGSKHRGIDIARPSGFTIKAADNGVVISAGKDGTYGNKVLVDHKNGYQTLYAHLASINVRVGQIVPVGAKLGVMGSTGRSTGTHLHFEVIKNGKNVNPLSYLQK</sequence>
<dbReference type="CDD" id="cd00118">
    <property type="entry name" value="LysM"/>
    <property type="match status" value="1"/>
</dbReference>
<feature type="domain" description="LysM" evidence="3">
    <location>
        <begin position="231"/>
        <end position="276"/>
    </location>
</feature>
<dbReference type="CDD" id="cd12797">
    <property type="entry name" value="M23_peptidase"/>
    <property type="match status" value="1"/>
</dbReference>